<sequence length="328" mass="35513">MSSSTPTSPRPTPPTDPAALSFTSQTHDTSYPFIDPLRSPPTGLRVLVTGASKGIGRQTALSFARSGASAIALLARSDLDGVASEVAHAARHAGHAGPGPKILKLQTSTTDAAGVERAIATVEREFGSLDVVVNNASRMEVWRSLADADVHDWWDTWEVNLKGTFLVTRATLPLVLKSEKGVKTMVVVTSAGGFSAAEIETDTDIDADADVLAYTVNSPSCSAYQGSKTAQIRFNDFLMREYGEQGLIAYAVHPGGVKTDVASVMPEWMHHVLTAEADLPADTLVWLTRERREWLAGRYVNAPWDMQELESRKDEIVEKDLLKLKLIV</sequence>
<comment type="caution">
    <text evidence="4">The sequence shown here is derived from an EMBL/GenBank/DDBJ whole genome shotgun (WGS) entry which is preliminary data.</text>
</comment>
<dbReference type="InterPro" id="IPR002347">
    <property type="entry name" value="SDR_fam"/>
</dbReference>
<proteinExistence type="inferred from homology"/>
<dbReference type="EMBL" id="LGRB01000015">
    <property type="protein sequence ID" value="OCT46786.1"/>
    <property type="molecule type" value="Genomic_DNA"/>
</dbReference>
<organism evidence="4 5">
    <name type="scientific">Cladophialophora carrionii</name>
    <dbReference type="NCBI Taxonomy" id="86049"/>
    <lineage>
        <taxon>Eukaryota</taxon>
        <taxon>Fungi</taxon>
        <taxon>Dikarya</taxon>
        <taxon>Ascomycota</taxon>
        <taxon>Pezizomycotina</taxon>
        <taxon>Eurotiomycetes</taxon>
        <taxon>Chaetothyriomycetidae</taxon>
        <taxon>Chaetothyriales</taxon>
        <taxon>Herpotrichiellaceae</taxon>
        <taxon>Cladophialophora</taxon>
    </lineage>
</organism>
<keyword evidence="5" id="KW-1185">Reference proteome</keyword>
<comment type="similarity">
    <text evidence="1">Belongs to the short-chain dehydrogenases/reductases (SDR) family.</text>
</comment>
<dbReference type="VEuPathDB" id="FungiDB:CLCR_01998"/>
<dbReference type="AlphaFoldDB" id="A0A1C1CEA4"/>
<dbReference type="CDD" id="cd05233">
    <property type="entry name" value="SDR_c"/>
    <property type="match status" value="1"/>
</dbReference>
<evidence type="ECO:0000256" key="2">
    <source>
        <dbReference type="ARBA" id="ARBA00023002"/>
    </source>
</evidence>
<dbReference type="OrthoDB" id="1933717at2759"/>
<gene>
    <name evidence="4" type="ORF">CLCR_01998</name>
</gene>
<dbReference type="GO" id="GO:0016616">
    <property type="term" value="F:oxidoreductase activity, acting on the CH-OH group of donors, NAD or NADP as acceptor"/>
    <property type="evidence" value="ECO:0007669"/>
    <property type="project" value="TreeGrafter"/>
</dbReference>
<dbReference type="SUPFAM" id="SSF51735">
    <property type="entry name" value="NAD(P)-binding Rossmann-fold domains"/>
    <property type="match status" value="1"/>
</dbReference>
<dbReference type="Gene3D" id="3.40.50.720">
    <property type="entry name" value="NAD(P)-binding Rossmann-like Domain"/>
    <property type="match status" value="1"/>
</dbReference>
<dbReference type="STRING" id="86049.A0A1C1CEA4"/>
<dbReference type="VEuPathDB" id="FungiDB:G647_01504"/>
<feature type="region of interest" description="Disordered" evidence="3">
    <location>
        <begin position="1"/>
        <end position="24"/>
    </location>
</feature>
<evidence type="ECO:0000313" key="4">
    <source>
        <dbReference type="EMBL" id="OCT46786.1"/>
    </source>
</evidence>
<dbReference type="Proteomes" id="UP000094526">
    <property type="component" value="Unassembled WGS sequence"/>
</dbReference>
<accession>A0A1C1CEA4</accession>
<dbReference type="Pfam" id="PF00106">
    <property type="entry name" value="adh_short"/>
    <property type="match status" value="1"/>
</dbReference>
<dbReference type="PRINTS" id="PR00081">
    <property type="entry name" value="GDHRDH"/>
</dbReference>
<keyword evidence="2" id="KW-0560">Oxidoreductase</keyword>
<name>A0A1C1CEA4_9EURO</name>
<dbReference type="eggNOG" id="KOG0725">
    <property type="taxonomic scope" value="Eukaryota"/>
</dbReference>
<reference evidence="5" key="1">
    <citation type="submission" date="2015-07" db="EMBL/GenBank/DDBJ databases">
        <authorList>
            <person name="Teixeira M.M."/>
            <person name="Souza R.C."/>
            <person name="Almeida L.G."/>
            <person name="Vicente V.A."/>
            <person name="de Hoog S."/>
            <person name="Bocca A.L."/>
            <person name="de Almeida S.R."/>
            <person name="Vasconcelos A.T."/>
            <person name="Felipe M.S."/>
        </authorList>
    </citation>
    <scope>NUCLEOTIDE SEQUENCE [LARGE SCALE GENOMIC DNA]</scope>
    <source>
        <strain evidence="5">KSF</strain>
    </source>
</reference>
<dbReference type="InterPro" id="IPR036291">
    <property type="entry name" value="NAD(P)-bd_dom_sf"/>
</dbReference>
<dbReference type="PANTHER" id="PTHR42760">
    <property type="entry name" value="SHORT-CHAIN DEHYDROGENASES/REDUCTASES FAMILY MEMBER"/>
    <property type="match status" value="1"/>
</dbReference>
<evidence type="ECO:0000313" key="5">
    <source>
        <dbReference type="Proteomes" id="UP000094526"/>
    </source>
</evidence>
<evidence type="ECO:0000256" key="3">
    <source>
        <dbReference type="SAM" id="MobiDB-lite"/>
    </source>
</evidence>
<evidence type="ECO:0000256" key="1">
    <source>
        <dbReference type="ARBA" id="ARBA00006484"/>
    </source>
</evidence>
<dbReference type="PANTHER" id="PTHR42760:SF37">
    <property type="entry name" value="CLAVALDEHYDE DEHYDROGENASE"/>
    <property type="match status" value="1"/>
</dbReference>
<protein>
    <submittedName>
        <fullName evidence="4">NADP(+)-dependent dehydrogenase</fullName>
    </submittedName>
</protein>